<dbReference type="EMBL" id="LTAZ01000013">
    <property type="protein sequence ID" value="KYH24305.1"/>
    <property type="molecule type" value="Genomic_DNA"/>
</dbReference>
<gene>
    <name evidence="1" type="ORF">HAPAU_32880</name>
</gene>
<accession>A0A151A9J0</accession>
<organism evidence="1 2">
    <name type="scientific">Halalkalicoccus paucihalophilus</name>
    <dbReference type="NCBI Taxonomy" id="1008153"/>
    <lineage>
        <taxon>Archaea</taxon>
        <taxon>Methanobacteriati</taxon>
        <taxon>Methanobacteriota</taxon>
        <taxon>Stenosarchaea group</taxon>
        <taxon>Halobacteria</taxon>
        <taxon>Halobacteriales</taxon>
        <taxon>Halococcaceae</taxon>
        <taxon>Halalkalicoccus</taxon>
    </lineage>
</organism>
<dbReference type="Proteomes" id="UP000075321">
    <property type="component" value="Unassembled WGS sequence"/>
</dbReference>
<dbReference type="AlphaFoldDB" id="A0A151A9J0"/>
<name>A0A151A9J0_9EURY</name>
<evidence type="ECO:0000313" key="2">
    <source>
        <dbReference type="Proteomes" id="UP000075321"/>
    </source>
</evidence>
<evidence type="ECO:0008006" key="3">
    <source>
        <dbReference type="Google" id="ProtNLM"/>
    </source>
</evidence>
<sequence length="79" mass="8683">MVREFREENVGKSVIGRNDGRIGEIAAIGEGVAQVELDEGLDGEVQATYETDDPEQRSFEVGPDLVDEIDDEAVYLVEV</sequence>
<reference evidence="1 2" key="1">
    <citation type="submission" date="2016-02" db="EMBL/GenBank/DDBJ databases">
        <title>Genome sequence of Halalkalicoccus paucihalophilus DSM 24557.</title>
        <authorList>
            <person name="Poehlein A."/>
            <person name="Daniel R."/>
        </authorList>
    </citation>
    <scope>NUCLEOTIDE SEQUENCE [LARGE SCALE GENOMIC DNA]</scope>
    <source>
        <strain evidence="1 2">DSM 24557</strain>
    </source>
</reference>
<keyword evidence="2" id="KW-1185">Reference proteome</keyword>
<evidence type="ECO:0000313" key="1">
    <source>
        <dbReference type="EMBL" id="KYH24305.1"/>
    </source>
</evidence>
<protein>
    <recommendedName>
        <fullName evidence="3">PRC-barrel domain protein</fullName>
    </recommendedName>
</protein>
<proteinExistence type="predicted"/>
<dbReference type="PATRIC" id="fig|1008153.3.peg.3450"/>
<dbReference type="RefSeq" id="WP_066384737.1">
    <property type="nucleotide sequence ID" value="NZ_LTAZ01000013.1"/>
</dbReference>
<comment type="caution">
    <text evidence="1">The sequence shown here is derived from an EMBL/GenBank/DDBJ whole genome shotgun (WGS) entry which is preliminary data.</text>
</comment>